<feature type="compositionally biased region" description="Basic residues" evidence="2">
    <location>
        <begin position="157"/>
        <end position="172"/>
    </location>
</feature>
<dbReference type="SMART" id="SM00705">
    <property type="entry name" value="THEG"/>
    <property type="match status" value="7"/>
</dbReference>
<dbReference type="Proteomes" id="UP000515160">
    <property type="component" value="Chromosome 2R"/>
</dbReference>
<name>A0A6P8XX58_DROAB</name>
<reference evidence="4" key="1">
    <citation type="submission" date="2025-08" db="UniProtKB">
        <authorList>
            <consortium name="RefSeq"/>
        </authorList>
    </citation>
    <scope>IDENTIFICATION</scope>
    <source>
        <strain evidence="4">15112-1751.03</strain>
        <tissue evidence="4">Whole Adult</tissue>
    </source>
</reference>
<keyword evidence="1" id="KW-0677">Repeat</keyword>
<dbReference type="InterPro" id="IPR042401">
    <property type="entry name" value="SPMAP2-like"/>
</dbReference>
<evidence type="ECO:0000313" key="3">
    <source>
        <dbReference type="Proteomes" id="UP000515160"/>
    </source>
</evidence>
<dbReference type="GeneID" id="117575692"/>
<feature type="region of interest" description="Disordered" evidence="2">
    <location>
        <begin position="153"/>
        <end position="172"/>
    </location>
</feature>
<dbReference type="Pfam" id="PF14912">
    <property type="entry name" value="THEG"/>
    <property type="match status" value="3"/>
</dbReference>
<evidence type="ECO:0000256" key="2">
    <source>
        <dbReference type="SAM" id="MobiDB-lite"/>
    </source>
</evidence>
<proteinExistence type="predicted"/>
<dbReference type="InterPro" id="IPR006623">
    <property type="entry name" value="THEG"/>
</dbReference>
<dbReference type="PANTHER" id="PTHR15901:SF16">
    <property type="entry name" value="TESTICULAR HAPLOID EXPRESSED GENE PROTEIN"/>
    <property type="match status" value="1"/>
</dbReference>
<dbReference type="OrthoDB" id="25466at2759"/>
<feature type="compositionally biased region" description="Basic and acidic residues" evidence="2">
    <location>
        <begin position="243"/>
        <end position="259"/>
    </location>
</feature>
<evidence type="ECO:0000256" key="1">
    <source>
        <dbReference type="ARBA" id="ARBA00022737"/>
    </source>
</evidence>
<dbReference type="CTD" id="42585"/>
<protein>
    <submittedName>
        <fullName evidence="4">Uncharacterized protein LOC117575692</fullName>
    </submittedName>
</protein>
<sequence>MMRRLKCDLSPQLTTCLKLADSIRPDCCVVRNRIPYDAQCFMRDISRDLNKLYKRHEKTFVKSKRIMELAMPMHPKCRFVPKCACPFKKTIEIIPADLPSNTRTEQLALPTVRRLLYRREHAIKIGDKIGESILNRWLRSSYLSLYSRLGNMQPLKKPQKKKKSTPKEKKRQAAYIEKLSKAKVPLEPPSWSPQTPERKGEYSMRRLKKLARPKVFELVEKPSWELTPGMKAYKATDRIKTMAEPVSRPDVHTNDEPEKVSPTALKYKPSARIKEMATPLAKNEATLAGDLKEDPFSISPNALKYKPSSRIKELAEPKEFENTHIRENPFAISPAALKAKASPRLIELAKPKGSA</sequence>
<dbReference type="PANTHER" id="PTHR15901">
    <property type="entry name" value="TESTICULAR HAPLOID EXPRESSED GENE PROTEIN"/>
    <property type="match status" value="1"/>
</dbReference>
<organism evidence="3 4">
    <name type="scientific">Drosophila albomicans</name>
    <name type="common">Fruit fly</name>
    <dbReference type="NCBI Taxonomy" id="7291"/>
    <lineage>
        <taxon>Eukaryota</taxon>
        <taxon>Metazoa</taxon>
        <taxon>Ecdysozoa</taxon>
        <taxon>Arthropoda</taxon>
        <taxon>Hexapoda</taxon>
        <taxon>Insecta</taxon>
        <taxon>Pterygota</taxon>
        <taxon>Neoptera</taxon>
        <taxon>Endopterygota</taxon>
        <taxon>Diptera</taxon>
        <taxon>Brachycera</taxon>
        <taxon>Muscomorpha</taxon>
        <taxon>Ephydroidea</taxon>
        <taxon>Drosophilidae</taxon>
        <taxon>Drosophila</taxon>
    </lineage>
</organism>
<gene>
    <name evidence="4" type="primary">LOC117575692</name>
</gene>
<dbReference type="AlphaFoldDB" id="A0A6P8XX58"/>
<keyword evidence="3" id="KW-1185">Reference proteome</keyword>
<evidence type="ECO:0000313" key="4">
    <source>
        <dbReference type="RefSeq" id="XP_034115895.1"/>
    </source>
</evidence>
<feature type="region of interest" description="Disordered" evidence="2">
    <location>
        <begin position="243"/>
        <end position="268"/>
    </location>
</feature>
<dbReference type="RefSeq" id="XP_034115895.1">
    <property type="nucleotide sequence ID" value="XM_034260004.2"/>
</dbReference>
<accession>A0A6P8XX58</accession>